<sequence length="249" mass="27131">MSSIATPAIVLTVKDLGEADRLVTFLTPDRGRLTGLAKHAKKSRQRFANVLEPLNRVDFYLSARPAGDLEFLQKGALIRSFSALRRDLRRLGAAAVLAELAGELASPPEAAAPVFAALEDALGHLETGVPADSILTAFALHLLKLGGYAFRLAACVICGQEPAPPLCFSIPQGGVVCGACQKSAPSPLVALNPGTWKLLRRSQEMPRDKLPRLVFPVWQRNQSLAVIRTFLRYHLGRELKSWSFWEKVA</sequence>
<evidence type="ECO:0000256" key="7">
    <source>
        <dbReference type="HAMAP-Rule" id="MF_00201"/>
    </source>
</evidence>
<keyword evidence="5 7" id="KW-0234">DNA repair</keyword>
<keyword evidence="3 7" id="KW-0227">DNA damage</keyword>
<dbReference type="InterPro" id="IPR042242">
    <property type="entry name" value="RecO_C"/>
</dbReference>
<dbReference type="SUPFAM" id="SSF50249">
    <property type="entry name" value="Nucleic acid-binding proteins"/>
    <property type="match status" value="1"/>
</dbReference>
<evidence type="ECO:0000313" key="9">
    <source>
        <dbReference type="EMBL" id="HGB15519.1"/>
    </source>
</evidence>
<dbReference type="InterPro" id="IPR003717">
    <property type="entry name" value="RecO"/>
</dbReference>
<dbReference type="Pfam" id="PF11967">
    <property type="entry name" value="RecO_N"/>
    <property type="match status" value="1"/>
</dbReference>
<evidence type="ECO:0000256" key="1">
    <source>
        <dbReference type="ARBA" id="ARBA00007452"/>
    </source>
</evidence>
<evidence type="ECO:0000256" key="6">
    <source>
        <dbReference type="ARBA" id="ARBA00033409"/>
    </source>
</evidence>
<evidence type="ECO:0000256" key="2">
    <source>
        <dbReference type="ARBA" id="ARBA00021310"/>
    </source>
</evidence>
<gene>
    <name evidence="7 9" type="primary">recO</name>
    <name evidence="9" type="ORF">ENV62_09835</name>
</gene>
<dbReference type="GO" id="GO:0006302">
    <property type="term" value="P:double-strand break repair"/>
    <property type="evidence" value="ECO:0007669"/>
    <property type="project" value="TreeGrafter"/>
</dbReference>
<dbReference type="HAMAP" id="MF_00201">
    <property type="entry name" value="RecO"/>
    <property type="match status" value="1"/>
</dbReference>
<protein>
    <recommendedName>
        <fullName evidence="2 7">DNA repair protein RecO</fullName>
    </recommendedName>
    <alternativeName>
        <fullName evidence="6 7">Recombination protein O</fullName>
    </alternativeName>
</protein>
<comment type="function">
    <text evidence="7">Involved in DNA repair and RecF pathway recombination.</text>
</comment>
<proteinExistence type="inferred from homology"/>
<comment type="similarity">
    <text evidence="1 7">Belongs to the RecO family.</text>
</comment>
<keyword evidence="4 7" id="KW-0233">DNA recombination</keyword>
<dbReference type="Gene3D" id="1.20.1440.120">
    <property type="entry name" value="Recombination protein O, C-terminal domain"/>
    <property type="match status" value="1"/>
</dbReference>
<evidence type="ECO:0000256" key="3">
    <source>
        <dbReference type="ARBA" id="ARBA00022763"/>
    </source>
</evidence>
<name>A0A7C3SKL0_9BACT</name>
<dbReference type="EMBL" id="DTHB01000053">
    <property type="protein sequence ID" value="HGB15519.1"/>
    <property type="molecule type" value="Genomic_DNA"/>
</dbReference>
<evidence type="ECO:0000259" key="8">
    <source>
        <dbReference type="Pfam" id="PF11967"/>
    </source>
</evidence>
<comment type="caution">
    <text evidence="9">The sequence shown here is derived from an EMBL/GenBank/DDBJ whole genome shotgun (WGS) entry which is preliminary data.</text>
</comment>
<dbReference type="GO" id="GO:0043590">
    <property type="term" value="C:bacterial nucleoid"/>
    <property type="evidence" value="ECO:0007669"/>
    <property type="project" value="TreeGrafter"/>
</dbReference>
<dbReference type="Gene3D" id="2.40.50.140">
    <property type="entry name" value="Nucleic acid-binding proteins"/>
    <property type="match status" value="1"/>
</dbReference>
<dbReference type="SUPFAM" id="SSF57863">
    <property type="entry name" value="ArfGap/RecO-like zinc finger"/>
    <property type="match status" value="1"/>
</dbReference>
<dbReference type="InterPro" id="IPR037278">
    <property type="entry name" value="ARFGAP/RecO"/>
</dbReference>
<dbReference type="InterPro" id="IPR012340">
    <property type="entry name" value="NA-bd_OB-fold"/>
</dbReference>
<dbReference type="NCBIfam" id="TIGR00613">
    <property type="entry name" value="reco"/>
    <property type="match status" value="1"/>
</dbReference>
<dbReference type="GO" id="GO:0006310">
    <property type="term" value="P:DNA recombination"/>
    <property type="evidence" value="ECO:0007669"/>
    <property type="project" value="UniProtKB-UniRule"/>
</dbReference>
<evidence type="ECO:0000256" key="5">
    <source>
        <dbReference type="ARBA" id="ARBA00023204"/>
    </source>
</evidence>
<dbReference type="PANTHER" id="PTHR33991">
    <property type="entry name" value="DNA REPAIR PROTEIN RECO"/>
    <property type="match status" value="1"/>
</dbReference>
<dbReference type="Pfam" id="PF02565">
    <property type="entry name" value="RecO_C"/>
    <property type="match status" value="1"/>
</dbReference>
<reference evidence="9" key="1">
    <citation type="journal article" date="2020" name="mSystems">
        <title>Genome- and Community-Level Interaction Insights into Carbon Utilization and Element Cycling Functions of Hydrothermarchaeota in Hydrothermal Sediment.</title>
        <authorList>
            <person name="Zhou Z."/>
            <person name="Liu Y."/>
            <person name="Xu W."/>
            <person name="Pan J."/>
            <person name="Luo Z.H."/>
            <person name="Li M."/>
        </authorList>
    </citation>
    <scope>NUCLEOTIDE SEQUENCE [LARGE SCALE GENOMIC DNA]</scope>
    <source>
        <strain evidence="9">SpSt-776</strain>
    </source>
</reference>
<organism evidence="9">
    <name type="scientific">Desulfobacca acetoxidans</name>
    <dbReference type="NCBI Taxonomy" id="60893"/>
    <lineage>
        <taxon>Bacteria</taxon>
        <taxon>Pseudomonadati</taxon>
        <taxon>Thermodesulfobacteriota</taxon>
        <taxon>Desulfobaccia</taxon>
        <taxon>Desulfobaccales</taxon>
        <taxon>Desulfobaccaceae</taxon>
        <taxon>Desulfobacca</taxon>
    </lineage>
</organism>
<dbReference type="AlphaFoldDB" id="A0A7C3SKL0"/>
<accession>A0A7C3SKL0</accession>
<evidence type="ECO:0000256" key="4">
    <source>
        <dbReference type="ARBA" id="ARBA00023172"/>
    </source>
</evidence>
<dbReference type="PANTHER" id="PTHR33991:SF1">
    <property type="entry name" value="DNA REPAIR PROTEIN RECO"/>
    <property type="match status" value="1"/>
</dbReference>
<feature type="domain" description="DNA replication/recombination mediator RecO N-terminal" evidence="8">
    <location>
        <begin position="1"/>
        <end position="81"/>
    </location>
</feature>
<dbReference type="InterPro" id="IPR022572">
    <property type="entry name" value="DNA_rep/recomb_RecO_N"/>
</dbReference>